<accession>A0A6P1LAN4</accession>
<reference evidence="2" key="1">
    <citation type="submission" date="2018-11" db="EMBL/GenBank/DDBJ databases">
        <title>The first complete genome sequence of Mycoplasma iowae strain 695.</title>
        <authorList>
            <person name="Ghanem M."/>
            <person name="El-Gazzar M."/>
        </authorList>
    </citation>
    <scope>NUCLEOTIDE SEQUENCE [LARGE SCALE GENOMIC DNA]</scope>
    <source>
        <strain evidence="2">695</strain>
    </source>
</reference>
<dbReference type="PROSITE" id="PS50994">
    <property type="entry name" value="INTEGRASE"/>
    <property type="match status" value="1"/>
</dbReference>
<dbReference type="GO" id="GO:0015074">
    <property type="term" value="P:DNA integration"/>
    <property type="evidence" value="ECO:0007669"/>
    <property type="project" value="InterPro"/>
</dbReference>
<evidence type="ECO:0000313" key="1">
    <source>
        <dbReference type="EMBL" id="QHG89486.1"/>
    </source>
</evidence>
<organism evidence="1 2">
    <name type="scientific">Malacoplasma iowae 695</name>
    <dbReference type="NCBI Taxonomy" id="1048830"/>
    <lineage>
        <taxon>Bacteria</taxon>
        <taxon>Bacillati</taxon>
        <taxon>Mycoplasmatota</taxon>
        <taxon>Mycoplasmoidales</taxon>
        <taxon>Mycoplasmoidaceae</taxon>
        <taxon>Malacoplasma</taxon>
    </lineage>
</organism>
<gene>
    <name evidence="1" type="ORF">EER00_01055</name>
</gene>
<sequence>MDEITKQLIDLNFKYDDFLEKNNSKRIQYVKHDCEFGEIVKIDAFVHKWLNNEKYFIYYAVDTGTVMLLATTIEKEETNVGYTKLLKNLFKTHGYLGLIKTDKRTTFWSHNSKTNMTQCLNNLDIEVESKNEPASKVNVERSLRSAQDFYPYYFYINNMKSCEDFEKNVEKIIETYKTQFSKTSTHKEKAFTKVSEKKNW</sequence>
<dbReference type="SUPFAM" id="SSF53098">
    <property type="entry name" value="Ribonuclease H-like"/>
    <property type="match status" value="1"/>
</dbReference>
<dbReference type="OrthoDB" id="398243at2"/>
<dbReference type="GeneID" id="96866768"/>
<dbReference type="AlphaFoldDB" id="A0A6P1LAN4"/>
<dbReference type="InterPro" id="IPR001584">
    <property type="entry name" value="Integrase_cat-core"/>
</dbReference>
<dbReference type="InterPro" id="IPR036397">
    <property type="entry name" value="RNaseH_sf"/>
</dbReference>
<dbReference type="Proteomes" id="UP000464283">
    <property type="component" value="Chromosome"/>
</dbReference>
<dbReference type="Gene3D" id="3.30.420.10">
    <property type="entry name" value="Ribonuclease H-like superfamily/Ribonuclease H"/>
    <property type="match status" value="1"/>
</dbReference>
<proteinExistence type="predicted"/>
<dbReference type="KEGG" id="miw:EER00_01055"/>
<dbReference type="GO" id="GO:0003676">
    <property type="term" value="F:nucleic acid binding"/>
    <property type="evidence" value="ECO:0007669"/>
    <property type="project" value="InterPro"/>
</dbReference>
<evidence type="ECO:0000313" key="2">
    <source>
        <dbReference type="Proteomes" id="UP000464283"/>
    </source>
</evidence>
<name>A0A6P1LAN4_MALIO</name>
<dbReference type="RefSeq" id="WP_004024979.1">
    <property type="nucleotide sequence ID" value="NZ_AGFP01000026.1"/>
</dbReference>
<dbReference type="InterPro" id="IPR012337">
    <property type="entry name" value="RNaseH-like_sf"/>
</dbReference>
<protein>
    <submittedName>
        <fullName evidence="1">Uncharacterized protein</fullName>
    </submittedName>
</protein>
<dbReference type="EMBL" id="CP033512">
    <property type="protein sequence ID" value="QHG89486.1"/>
    <property type="molecule type" value="Genomic_DNA"/>
</dbReference>